<proteinExistence type="predicted"/>
<dbReference type="EMBL" id="LAZR01000490">
    <property type="protein sequence ID" value="KKN66792.1"/>
    <property type="molecule type" value="Genomic_DNA"/>
</dbReference>
<dbReference type="PANTHER" id="PTHR35149:SF2">
    <property type="entry name" value="DUF262 DOMAIN-CONTAINING PROTEIN"/>
    <property type="match status" value="1"/>
</dbReference>
<gene>
    <name evidence="3" type="ORF">LCGC14_0467840</name>
</gene>
<evidence type="ECO:0008006" key="4">
    <source>
        <dbReference type="Google" id="ProtNLM"/>
    </source>
</evidence>
<dbReference type="InterPro" id="IPR011089">
    <property type="entry name" value="GmrSD_C"/>
</dbReference>
<feature type="domain" description="GmrSD restriction endonucleases C-terminal" evidence="2">
    <location>
        <begin position="448"/>
        <end position="590"/>
    </location>
</feature>
<name>A0A0F9SW18_9ZZZZ</name>
<dbReference type="PANTHER" id="PTHR35149">
    <property type="entry name" value="SLL5132 PROTEIN"/>
    <property type="match status" value="1"/>
</dbReference>
<reference evidence="3" key="1">
    <citation type="journal article" date="2015" name="Nature">
        <title>Complex archaea that bridge the gap between prokaryotes and eukaryotes.</title>
        <authorList>
            <person name="Spang A."/>
            <person name="Saw J.H."/>
            <person name="Jorgensen S.L."/>
            <person name="Zaremba-Niedzwiedzka K."/>
            <person name="Martijn J."/>
            <person name="Lind A.E."/>
            <person name="van Eijk R."/>
            <person name="Schleper C."/>
            <person name="Guy L."/>
            <person name="Ettema T.J."/>
        </authorList>
    </citation>
    <scope>NUCLEOTIDE SEQUENCE</scope>
</reference>
<evidence type="ECO:0000259" key="1">
    <source>
        <dbReference type="Pfam" id="PF03235"/>
    </source>
</evidence>
<dbReference type="Pfam" id="PF07510">
    <property type="entry name" value="GmrSD_C"/>
    <property type="match status" value="1"/>
</dbReference>
<comment type="caution">
    <text evidence="3">The sequence shown here is derived from an EMBL/GenBank/DDBJ whole genome shotgun (WGS) entry which is preliminary data.</text>
</comment>
<protein>
    <recommendedName>
        <fullName evidence="4">DUF262 domain-containing protein</fullName>
    </recommendedName>
</protein>
<accession>A0A0F9SW18</accession>
<evidence type="ECO:0000313" key="3">
    <source>
        <dbReference type="EMBL" id="KKN66792.1"/>
    </source>
</evidence>
<dbReference type="Pfam" id="PF03235">
    <property type="entry name" value="GmrSD_N"/>
    <property type="match status" value="1"/>
</dbReference>
<evidence type="ECO:0000259" key="2">
    <source>
        <dbReference type="Pfam" id="PF07510"/>
    </source>
</evidence>
<feature type="domain" description="GmrSD restriction endonucleases N-terminal" evidence="1">
    <location>
        <begin position="10"/>
        <end position="219"/>
    </location>
</feature>
<organism evidence="3">
    <name type="scientific">marine sediment metagenome</name>
    <dbReference type="NCBI Taxonomy" id="412755"/>
    <lineage>
        <taxon>unclassified sequences</taxon>
        <taxon>metagenomes</taxon>
        <taxon>ecological metagenomes</taxon>
    </lineage>
</organism>
<dbReference type="AlphaFoldDB" id="A0A0F9SW18"/>
<dbReference type="InterPro" id="IPR004919">
    <property type="entry name" value="GmrSD_N"/>
</dbReference>
<sequence>MKITPTTLTLSQLFSSTNEQFVIPAYQRRYSWQEKQLGELFDDIHHLKTNDTHLLGSLVCLTFSHTAGLNPLEIVDGQQRITSLSIFLKVMQNRFLELGNEEVASEIGNYLVCKGIDRKPMNKILLGDLDNTDYSSVLSQQNLDDVKNKNLVMAYNKLKEWVAQLTDDALNELYFKFINNVLLIRLDVGEAKDAFRLFETINNRGLKLDSTDIIKNFLLGHASTISEDTIATVRENWKNLIINLDRIDSDKFFRQFMSGIRTYKVTDTYIIDEFKKYYFHRVKEAENLSEYELYSELAQPVEYAEEIEDELIDDDLDDAVIDDVVVPLEVDGKISIIEFSTALRNASLTYRNILNREFSEKKINQHVYNLQRIKSFPSYIFLLDLFQRQGLNLATYIDILKVIETFMLRRHICEYRTSELDNIFAKLIPLSNDNIVEEIKNQLRKDLPTDAEFQDKFESANFKREINRAKYILEKLEYHLIGDQGEYILQSGSDVHLEHIIPQTIDTKKSKKEFGDWESYLCPQGTALHRNYVNKIGNFTLIAGGLNIVASNNPFSAKMNEYKNSNIQLTKNLCHEYSAKHFDFGAVQERCKLFAATAVEIWRL</sequence>